<feature type="compositionally biased region" description="Basic residues" evidence="1">
    <location>
        <begin position="44"/>
        <end position="53"/>
    </location>
</feature>
<dbReference type="InterPro" id="IPR029063">
    <property type="entry name" value="SAM-dependent_MTases_sf"/>
</dbReference>
<keyword evidence="3" id="KW-1185">Reference proteome</keyword>
<dbReference type="OrthoDB" id="527344at2759"/>
<evidence type="ECO:0000313" key="3">
    <source>
        <dbReference type="Proteomes" id="UP000007799"/>
    </source>
</evidence>
<accession>F2TZ08</accession>
<feature type="compositionally biased region" description="Low complexity" evidence="1">
    <location>
        <begin position="59"/>
        <end position="74"/>
    </location>
</feature>
<evidence type="ECO:0000313" key="2">
    <source>
        <dbReference type="EMBL" id="EGD78832.1"/>
    </source>
</evidence>
<proteinExistence type="predicted"/>
<gene>
    <name evidence="2" type="ORF">PTSG_01808</name>
</gene>
<dbReference type="RefSeq" id="XP_004997788.1">
    <property type="nucleotide sequence ID" value="XM_004997731.1"/>
</dbReference>
<dbReference type="GeneID" id="16078382"/>
<evidence type="ECO:0000256" key="1">
    <source>
        <dbReference type="SAM" id="MobiDB-lite"/>
    </source>
</evidence>
<feature type="compositionally biased region" description="Basic residues" evidence="1">
    <location>
        <begin position="1"/>
        <end position="10"/>
    </location>
</feature>
<dbReference type="SUPFAM" id="SSF53335">
    <property type="entry name" value="S-adenosyl-L-methionine-dependent methyltransferases"/>
    <property type="match status" value="1"/>
</dbReference>
<name>F2TZ08_SALR5</name>
<dbReference type="EMBL" id="GL832957">
    <property type="protein sequence ID" value="EGD78832.1"/>
    <property type="molecule type" value="Genomic_DNA"/>
</dbReference>
<dbReference type="eggNOG" id="ENOG502SB17">
    <property type="taxonomic scope" value="Eukaryota"/>
</dbReference>
<sequence>MGKKRGRKTRPATAAAESEDGRTSTFPQHHAAHTSINSNLGSSRKTRKGKGKGAHAALSPSPTSTTSPRQSSSRMLELPPHIQDWFEDGKRMLMAWTQRKAESTPEQVQRARTKIHELSTSSDTKGIRFTGSALHLVYFETKFVRRGTLLYTLFHTLINDPSCAALRQAVCEPWTQPSQHPLSVISCGGGPGTDASGLVWVCKTLLPQRRHVPAITCHLMDFEKSWKRYEATLNTLFKPQVEVSFVHGDVCTNLQADINRHVGVLVPAADLFIFSYVCHETSGRSVEGGLAFYQDIAKAAKPGSVFIFLDVMRHSAKHFGEIQLAMTSACDSVLAHDTSLPALAQLPTQLLIISKRII</sequence>
<dbReference type="AlphaFoldDB" id="F2TZ08"/>
<dbReference type="STRING" id="946362.F2TZ08"/>
<protein>
    <submittedName>
        <fullName evidence="2">Uncharacterized protein</fullName>
    </submittedName>
</protein>
<dbReference type="OMA" id="CNETSHL"/>
<dbReference type="Gene3D" id="3.40.50.150">
    <property type="entry name" value="Vaccinia Virus protein VP39"/>
    <property type="match status" value="1"/>
</dbReference>
<dbReference type="Proteomes" id="UP000007799">
    <property type="component" value="Unassembled WGS sequence"/>
</dbReference>
<dbReference type="InParanoid" id="F2TZ08"/>
<organism evidence="3">
    <name type="scientific">Salpingoeca rosetta (strain ATCC 50818 / BSB-021)</name>
    <dbReference type="NCBI Taxonomy" id="946362"/>
    <lineage>
        <taxon>Eukaryota</taxon>
        <taxon>Choanoflagellata</taxon>
        <taxon>Craspedida</taxon>
        <taxon>Salpingoecidae</taxon>
        <taxon>Salpingoeca</taxon>
    </lineage>
</organism>
<reference evidence="2" key="1">
    <citation type="submission" date="2009-08" db="EMBL/GenBank/DDBJ databases">
        <title>Annotation of Salpingoeca rosetta.</title>
        <authorList>
            <consortium name="The Broad Institute Genome Sequencing Platform"/>
            <person name="Russ C."/>
            <person name="Cuomo C."/>
            <person name="Burger G."/>
            <person name="Gray M.W."/>
            <person name="Holland P.W.H."/>
            <person name="King N."/>
            <person name="Lang F.B.F."/>
            <person name="Roger A.J."/>
            <person name="Ruiz-Trillo I."/>
            <person name="Young S.K."/>
            <person name="Zeng Q."/>
            <person name="Gargeya S."/>
            <person name="Alvarado L."/>
            <person name="Berlin A."/>
            <person name="Chapman S.B."/>
            <person name="Chen Z."/>
            <person name="Freedman E."/>
            <person name="Gellesch M."/>
            <person name="Goldberg J."/>
            <person name="Griggs A."/>
            <person name="Gujja S."/>
            <person name="Heilman E."/>
            <person name="Heiman D."/>
            <person name="Howarth C."/>
            <person name="Mehta T."/>
            <person name="Neiman D."/>
            <person name="Pearson M."/>
            <person name="Roberts A."/>
            <person name="Saif S."/>
            <person name="Shea T."/>
            <person name="Shenoy N."/>
            <person name="Sisk P."/>
            <person name="Stolte C."/>
            <person name="Sykes S."/>
            <person name="White J."/>
            <person name="Yandava C."/>
            <person name="Haas B."/>
            <person name="Nusbaum C."/>
            <person name="Birren B."/>
        </authorList>
    </citation>
    <scope>NUCLEOTIDE SEQUENCE [LARGE SCALE GENOMIC DNA]</scope>
    <source>
        <strain evidence="2">ATCC 50818</strain>
    </source>
</reference>
<feature type="region of interest" description="Disordered" evidence="1">
    <location>
        <begin position="1"/>
        <end position="76"/>
    </location>
</feature>
<dbReference type="KEGG" id="sre:PTSG_01808"/>